<dbReference type="InterPro" id="IPR019619">
    <property type="entry name" value="DUF2490"/>
</dbReference>
<dbReference type="Proteomes" id="UP000199403">
    <property type="component" value="Unassembled WGS sequence"/>
</dbReference>
<accession>A0A1H6T621</accession>
<evidence type="ECO:0000256" key="1">
    <source>
        <dbReference type="SAM" id="SignalP"/>
    </source>
</evidence>
<gene>
    <name evidence="2" type="ORF">SAMN05192553_101122</name>
</gene>
<organism evidence="2 3">
    <name type="scientific">Cyclobacterium xiamenense</name>
    <dbReference type="NCBI Taxonomy" id="1297121"/>
    <lineage>
        <taxon>Bacteria</taxon>
        <taxon>Pseudomonadati</taxon>
        <taxon>Bacteroidota</taxon>
        <taxon>Cytophagia</taxon>
        <taxon>Cytophagales</taxon>
        <taxon>Cyclobacteriaceae</taxon>
        <taxon>Cyclobacterium</taxon>
    </lineage>
</organism>
<reference evidence="3" key="1">
    <citation type="submission" date="2016-10" db="EMBL/GenBank/DDBJ databases">
        <authorList>
            <person name="Varghese N."/>
            <person name="Submissions S."/>
        </authorList>
    </citation>
    <scope>NUCLEOTIDE SEQUENCE [LARGE SCALE GENOMIC DNA]</scope>
    <source>
        <strain evidence="3">IBRC-M 10761</strain>
    </source>
</reference>
<evidence type="ECO:0000313" key="2">
    <source>
        <dbReference type="EMBL" id="SEI75481.1"/>
    </source>
</evidence>
<name>A0A1H6T621_9BACT</name>
<evidence type="ECO:0008006" key="4">
    <source>
        <dbReference type="Google" id="ProtNLM"/>
    </source>
</evidence>
<dbReference type="RefSeq" id="WP_092168051.1">
    <property type="nucleotide sequence ID" value="NZ_FNZH01000001.1"/>
</dbReference>
<dbReference type="STRING" id="1416801.SAMN05192553_101122"/>
<dbReference type="OrthoDB" id="977531at2"/>
<feature type="chain" id="PRO_5011479776" description="DUF2490 domain-containing protein" evidence="1">
    <location>
        <begin position="23"/>
        <end position="227"/>
    </location>
</feature>
<dbReference type="EMBL" id="FNZH01000001">
    <property type="protein sequence ID" value="SEI75481.1"/>
    <property type="molecule type" value="Genomic_DNA"/>
</dbReference>
<keyword evidence="1" id="KW-0732">Signal</keyword>
<dbReference type="Pfam" id="PF10677">
    <property type="entry name" value="DUF2490"/>
    <property type="match status" value="1"/>
</dbReference>
<sequence length="227" mass="27354">MKEHSLGILSFLLFILSHQALAQDEFFHEIVIEKTLLEKEEWEFIGEANFKHLYDEPAWRRWGVSFAGVRRIKRFRILGGINSYYTFNRDITNFFEVRPLSAVQYTIPIAGKITLRQRLKSEWRFFYTEGYNSTRENYGRLRYQIGVDIPIPSGEESSWVIRPYFEWFFIRDPATFERFPNERDYGIRVIKSLKNEHELFFSYRLEEFYTIDTEKSNGHIFLIGYSF</sequence>
<dbReference type="AlphaFoldDB" id="A0A1H6T621"/>
<proteinExistence type="predicted"/>
<evidence type="ECO:0000313" key="3">
    <source>
        <dbReference type="Proteomes" id="UP000199403"/>
    </source>
</evidence>
<keyword evidence="3" id="KW-1185">Reference proteome</keyword>
<protein>
    <recommendedName>
        <fullName evidence="4">DUF2490 domain-containing protein</fullName>
    </recommendedName>
</protein>
<feature type="signal peptide" evidence="1">
    <location>
        <begin position="1"/>
        <end position="22"/>
    </location>
</feature>